<evidence type="ECO:0000313" key="4">
    <source>
        <dbReference type="Proteomes" id="UP000692954"/>
    </source>
</evidence>
<sequence>MNLCRIQHHDNQKVKYICLDQKCNQDQKIGCADCFLEFHVPNDIVSHQRKLISEFEAELKTKIQNLTDISISTNSNNSESVDQEFDTCMDNFIQKLTNYKEQIKEEINNEKKEFVTQVNEFNQKITEQIDLQNTQISQLSTNEINKSISFYQNSNNIVLDLKKDLQDMEMHKNKLDLKKQKAVQKLRITFEQIIKELDVNTKNYYNKSNDNNNNISSTPEKQIQPSQLSNTTQSTPTKNIVDVAKSKKQRKGKN</sequence>
<dbReference type="Proteomes" id="UP000692954">
    <property type="component" value="Unassembled WGS sequence"/>
</dbReference>
<comment type="caution">
    <text evidence="3">The sequence shown here is derived from an EMBL/GenBank/DDBJ whole genome shotgun (WGS) entry which is preliminary data.</text>
</comment>
<keyword evidence="1" id="KW-0175">Coiled coil</keyword>
<feature type="compositionally biased region" description="Polar residues" evidence="2">
    <location>
        <begin position="219"/>
        <end position="238"/>
    </location>
</feature>
<protein>
    <submittedName>
        <fullName evidence="3">Uncharacterized protein</fullName>
    </submittedName>
</protein>
<reference evidence="3" key="1">
    <citation type="submission" date="2021-01" db="EMBL/GenBank/DDBJ databases">
        <authorList>
            <consortium name="Genoscope - CEA"/>
            <person name="William W."/>
        </authorList>
    </citation>
    <scope>NUCLEOTIDE SEQUENCE</scope>
</reference>
<dbReference type="OrthoDB" id="305060at2759"/>
<organism evidence="3 4">
    <name type="scientific">Paramecium sonneborni</name>
    <dbReference type="NCBI Taxonomy" id="65129"/>
    <lineage>
        <taxon>Eukaryota</taxon>
        <taxon>Sar</taxon>
        <taxon>Alveolata</taxon>
        <taxon>Ciliophora</taxon>
        <taxon>Intramacronucleata</taxon>
        <taxon>Oligohymenophorea</taxon>
        <taxon>Peniculida</taxon>
        <taxon>Parameciidae</taxon>
        <taxon>Paramecium</taxon>
    </lineage>
</organism>
<gene>
    <name evidence="3" type="ORF">PSON_ATCC_30995.1.T0130231</name>
</gene>
<accession>A0A8S1KW00</accession>
<evidence type="ECO:0000313" key="3">
    <source>
        <dbReference type="EMBL" id="CAD8059408.1"/>
    </source>
</evidence>
<dbReference type="AlphaFoldDB" id="A0A8S1KW00"/>
<evidence type="ECO:0000256" key="2">
    <source>
        <dbReference type="SAM" id="MobiDB-lite"/>
    </source>
</evidence>
<dbReference type="EMBL" id="CAJJDN010000013">
    <property type="protein sequence ID" value="CAD8059408.1"/>
    <property type="molecule type" value="Genomic_DNA"/>
</dbReference>
<feature type="compositionally biased region" description="Low complexity" evidence="2">
    <location>
        <begin position="203"/>
        <end position="218"/>
    </location>
</feature>
<feature type="coiled-coil region" evidence="1">
    <location>
        <begin position="89"/>
        <end position="124"/>
    </location>
</feature>
<name>A0A8S1KW00_9CILI</name>
<keyword evidence="4" id="KW-1185">Reference proteome</keyword>
<proteinExistence type="predicted"/>
<evidence type="ECO:0000256" key="1">
    <source>
        <dbReference type="SAM" id="Coils"/>
    </source>
</evidence>
<feature type="region of interest" description="Disordered" evidence="2">
    <location>
        <begin position="203"/>
        <end position="254"/>
    </location>
</feature>